<name>A0ABN4TWE7_9BURK</name>
<evidence type="ECO:0000256" key="1">
    <source>
        <dbReference type="ARBA" id="ARBA00005254"/>
    </source>
</evidence>
<reference evidence="3 4" key="1">
    <citation type="submission" date="2016-10" db="EMBL/GenBank/DDBJ databases">
        <title>Complete genome sequences of three Cupriavidus strains isolated from various Malaysian environments.</title>
        <authorList>
            <person name="Abdullah A.A.-A."/>
            <person name="Shafie N.A.H."/>
            <person name="Lau N.S."/>
        </authorList>
    </citation>
    <scope>NUCLEOTIDE SEQUENCE [LARGE SCALE GENOMIC DNA]</scope>
    <source>
        <strain evidence="3 4">USMAA1020</strain>
    </source>
</reference>
<keyword evidence="4" id="KW-1185">Reference proteome</keyword>
<dbReference type="Proteomes" id="UP000177515">
    <property type="component" value="Chromosome 2"/>
</dbReference>
<evidence type="ECO:0000256" key="2">
    <source>
        <dbReference type="RuleBase" id="RU003707"/>
    </source>
</evidence>
<dbReference type="InterPro" id="IPR001753">
    <property type="entry name" value="Enoyl-CoA_hydra/iso"/>
</dbReference>
<dbReference type="InterPro" id="IPR018376">
    <property type="entry name" value="Enoyl-CoA_hyd/isom_CS"/>
</dbReference>
<dbReference type="Pfam" id="PF00378">
    <property type="entry name" value="ECH_1"/>
    <property type="match status" value="1"/>
</dbReference>
<dbReference type="InterPro" id="IPR029045">
    <property type="entry name" value="ClpP/crotonase-like_dom_sf"/>
</dbReference>
<dbReference type="PROSITE" id="PS00166">
    <property type="entry name" value="ENOYL_COA_HYDRATASE"/>
    <property type="match status" value="1"/>
</dbReference>
<organism evidence="3 4">
    <name type="scientific">Cupriavidus malaysiensis</name>
    <dbReference type="NCBI Taxonomy" id="367825"/>
    <lineage>
        <taxon>Bacteria</taxon>
        <taxon>Pseudomonadati</taxon>
        <taxon>Pseudomonadota</taxon>
        <taxon>Betaproteobacteria</taxon>
        <taxon>Burkholderiales</taxon>
        <taxon>Burkholderiaceae</taxon>
        <taxon>Cupriavidus</taxon>
    </lineage>
</organism>
<dbReference type="SUPFAM" id="SSF52096">
    <property type="entry name" value="ClpP/crotonase"/>
    <property type="match status" value="1"/>
</dbReference>
<proteinExistence type="inferred from homology"/>
<dbReference type="EMBL" id="CP017755">
    <property type="protein sequence ID" value="AOZ10751.1"/>
    <property type="molecule type" value="Genomic_DNA"/>
</dbReference>
<evidence type="ECO:0000313" key="4">
    <source>
        <dbReference type="Proteomes" id="UP000177515"/>
    </source>
</evidence>
<gene>
    <name evidence="3" type="ORF">BKK80_24035</name>
</gene>
<dbReference type="Gene3D" id="3.90.226.10">
    <property type="entry name" value="2-enoyl-CoA Hydratase, Chain A, domain 1"/>
    <property type="match status" value="1"/>
</dbReference>
<dbReference type="PANTHER" id="PTHR43802">
    <property type="entry name" value="ENOYL-COA HYDRATASE"/>
    <property type="match status" value="1"/>
</dbReference>
<comment type="similarity">
    <text evidence="1 2">Belongs to the enoyl-CoA hydratase/isomerase family.</text>
</comment>
<dbReference type="CDD" id="cd06558">
    <property type="entry name" value="crotonase-like"/>
    <property type="match status" value="1"/>
</dbReference>
<evidence type="ECO:0000313" key="3">
    <source>
        <dbReference type="EMBL" id="AOZ10751.1"/>
    </source>
</evidence>
<protein>
    <submittedName>
        <fullName evidence="3">Enoyl-CoA hydratase</fullName>
    </submittedName>
</protein>
<dbReference type="PANTHER" id="PTHR43802:SF1">
    <property type="entry name" value="IP11341P-RELATED"/>
    <property type="match status" value="1"/>
</dbReference>
<sequence length="265" mass="28323">MASSPDLSVTRDQHVARIELSRPPHNFVDADLMRRLAEALFCLDEDESCRAIVLASGVGTFCAGADFSGTAQAGASGASSASDVSRDPSAFYEQAMKLYRSRKPIVAAVEGAAIGAGLGLALLADFRVTCRAARFSANFNRLGFHPGFGMSVTLPRLVGEQQAALLFYTGRRIDGAEAVRIGLADALVDQGEVLSRATALAHEIAASAPLAVESTRETLRLGLAERVVAANRRELEIQRVQFATADFREGVAAMAERRAPLFQRR</sequence>
<accession>A0ABN4TWE7</accession>